<dbReference type="EMBL" id="MU275966">
    <property type="protein sequence ID" value="KAI0044938.1"/>
    <property type="molecule type" value="Genomic_DNA"/>
</dbReference>
<keyword evidence="2" id="KW-1185">Reference proteome</keyword>
<protein>
    <submittedName>
        <fullName evidence="1">NAD-P-binding protein</fullName>
    </submittedName>
</protein>
<reference evidence="1" key="1">
    <citation type="submission" date="2021-02" db="EMBL/GenBank/DDBJ databases">
        <authorList>
            <consortium name="DOE Joint Genome Institute"/>
            <person name="Ahrendt S."/>
            <person name="Looney B.P."/>
            <person name="Miyauchi S."/>
            <person name="Morin E."/>
            <person name="Drula E."/>
            <person name="Courty P.E."/>
            <person name="Chicoki N."/>
            <person name="Fauchery L."/>
            <person name="Kohler A."/>
            <person name="Kuo A."/>
            <person name="Labutti K."/>
            <person name="Pangilinan J."/>
            <person name="Lipzen A."/>
            <person name="Riley R."/>
            <person name="Andreopoulos W."/>
            <person name="He G."/>
            <person name="Johnson J."/>
            <person name="Barry K.W."/>
            <person name="Grigoriev I.V."/>
            <person name="Nagy L."/>
            <person name="Hibbett D."/>
            <person name="Henrissat B."/>
            <person name="Matheny P.B."/>
            <person name="Labbe J."/>
            <person name="Martin F."/>
        </authorList>
    </citation>
    <scope>NUCLEOTIDE SEQUENCE</scope>
    <source>
        <strain evidence="1">FP105234-sp</strain>
    </source>
</reference>
<dbReference type="Proteomes" id="UP000814033">
    <property type="component" value="Unassembled WGS sequence"/>
</dbReference>
<sequence length="248" mass="26547">MPPRPIFVVAGVGSGSGTGGASARVFLNAGYRVALIARGSDSLTKFAGQLGGEAAAFPIATYNYKEVETAFSAIKKHWPDSDIRVALYNASVGIFKSFLEVTEEDLDKITDSNVKGAFAFARQAVVAFQDQSLDANGKRGTLLFTGATAATRGNSMTSAFSAGKFSVRSLSQSLAKEFGKQNIHVAHAVIDGVIATDKPHRDLSETPGDKENVGLAPESIAKSYLYLANQDRSAWTWELDLRPAHEKW</sequence>
<name>A0ACB8RLC8_9AGAM</name>
<evidence type="ECO:0000313" key="2">
    <source>
        <dbReference type="Proteomes" id="UP000814033"/>
    </source>
</evidence>
<proteinExistence type="predicted"/>
<organism evidence="1 2">
    <name type="scientific">Auriscalpium vulgare</name>
    <dbReference type="NCBI Taxonomy" id="40419"/>
    <lineage>
        <taxon>Eukaryota</taxon>
        <taxon>Fungi</taxon>
        <taxon>Dikarya</taxon>
        <taxon>Basidiomycota</taxon>
        <taxon>Agaricomycotina</taxon>
        <taxon>Agaricomycetes</taxon>
        <taxon>Russulales</taxon>
        <taxon>Auriscalpiaceae</taxon>
        <taxon>Auriscalpium</taxon>
    </lineage>
</organism>
<comment type="caution">
    <text evidence="1">The sequence shown here is derived from an EMBL/GenBank/DDBJ whole genome shotgun (WGS) entry which is preliminary data.</text>
</comment>
<reference evidence="1" key="2">
    <citation type="journal article" date="2022" name="New Phytol.">
        <title>Evolutionary transition to the ectomycorrhizal habit in the genomes of a hyperdiverse lineage of mushroom-forming fungi.</title>
        <authorList>
            <person name="Looney B."/>
            <person name="Miyauchi S."/>
            <person name="Morin E."/>
            <person name="Drula E."/>
            <person name="Courty P.E."/>
            <person name="Kohler A."/>
            <person name="Kuo A."/>
            <person name="LaButti K."/>
            <person name="Pangilinan J."/>
            <person name="Lipzen A."/>
            <person name="Riley R."/>
            <person name="Andreopoulos W."/>
            <person name="He G."/>
            <person name="Johnson J."/>
            <person name="Nolan M."/>
            <person name="Tritt A."/>
            <person name="Barry K.W."/>
            <person name="Grigoriev I.V."/>
            <person name="Nagy L.G."/>
            <person name="Hibbett D."/>
            <person name="Henrissat B."/>
            <person name="Matheny P.B."/>
            <person name="Labbe J."/>
            <person name="Martin F.M."/>
        </authorList>
    </citation>
    <scope>NUCLEOTIDE SEQUENCE</scope>
    <source>
        <strain evidence="1">FP105234-sp</strain>
    </source>
</reference>
<gene>
    <name evidence="1" type="ORF">FA95DRAFT_184058</name>
</gene>
<accession>A0ACB8RLC8</accession>
<evidence type="ECO:0000313" key="1">
    <source>
        <dbReference type="EMBL" id="KAI0044938.1"/>
    </source>
</evidence>